<reference evidence="9" key="1">
    <citation type="submission" date="2019-02" db="EMBL/GenBank/DDBJ databases">
        <authorList>
            <person name="Li S.-H."/>
        </authorList>
    </citation>
    <scope>NUCLEOTIDE SEQUENCE</scope>
    <source>
        <strain evidence="9">IMCC14734</strain>
    </source>
</reference>
<dbReference type="PANTHER" id="PTHR30330">
    <property type="entry name" value="AGSS FAMILY TRANSPORTER, SODIUM-ALANINE"/>
    <property type="match status" value="1"/>
</dbReference>
<feature type="transmembrane region" description="Helical" evidence="8">
    <location>
        <begin position="62"/>
        <end position="88"/>
    </location>
</feature>
<dbReference type="Proteomes" id="UP001143362">
    <property type="component" value="Unassembled WGS sequence"/>
</dbReference>
<dbReference type="EMBL" id="SHNN01000002">
    <property type="protein sequence ID" value="MCX2981216.1"/>
    <property type="molecule type" value="Genomic_DNA"/>
</dbReference>
<evidence type="ECO:0000256" key="3">
    <source>
        <dbReference type="ARBA" id="ARBA00022448"/>
    </source>
</evidence>
<evidence type="ECO:0000256" key="8">
    <source>
        <dbReference type="RuleBase" id="RU363064"/>
    </source>
</evidence>
<evidence type="ECO:0000313" key="9">
    <source>
        <dbReference type="EMBL" id="MCX2981216.1"/>
    </source>
</evidence>
<keyword evidence="6 8" id="KW-1133">Transmembrane helix</keyword>
<keyword evidence="4" id="KW-1003">Cell membrane</keyword>
<evidence type="ECO:0000313" key="10">
    <source>
        <dbReference type="Proteomes" id="UP001143362"/>
    </source>
</evidence>
<dbReference type="PROSITE" id="PS00873">
    <property type="entry name" value="NA_ALANINE_SYMP"/>
    <property type="match status" value="1"/>
</dbReference>
<feature type="transmembrane region" description="Helical" evidence="8">
    <location>
        <begin position="236"/>
        <end position="263"/>
    </location>
</feature>
<dbReference type="InterPro" id="IPR001463">
    <property type="entry name" value="Na/Ala_symport"/>
</dbReference>
<keyword evidence="10" id="KW-1185">Reference proteome</keyword>
<gene>
    <name evidence="9" type="ORF">EYC98_10115</name>
</gene>
<dbReference type="PANTHER" id="PTHR30330:SF3">
    <property type="entry name" value="TRANSCRIPTIONAL REGULATOR, LRP FAMILY"/>
    <property type="match status" value="1"/>
</dbReference>
<feature type="transmembrane region" description="Helical" evidence="8">
    <location>
        <begin position="12"/>
        <end position="30"/>
    </location>
</feature>
<evidence type="ECO:0000256" key="1">
    <source>
        <dbReference type="ARBA" id="ARBA00004651"/>
    </source>
</evidence>
<protein>
    <submittedName>
        <fullName evidence="9">Sodium:alanine symporter family protein</fullName>
    </submittedName>
</protein>
<keyword evidence="3 8" id="KW-0813">Transport</keyword>
<keyword evidence="7 8" id="KW-0472">Membrane</keyword>
<dbReference type="NCBIfam" id="TIGR00835">
    <property type="entry name" value="agcS"/>
    <property type="match status" value="1"/>
</dbReference>
<comment type="similarity">
    <text evidence="2 8">Belongs to the alanine or glycine:cation symporter (AGCS) (TC 2.A.25) family.</text>
</comment>
<dbReference type="Pfam" id="PF01235">
    <property type="entry name" value="Na_Ala_symp"/>
    <property type="match status" value="1"/>
</dbReference>
<feature type="transmembrane region" description="Helical" evidence="8">
    <location>
        <begin position="372"/>
        <end position="393"/>
    </location>
</feature>
<feature type="transmembrane region" description="Helical" evidence="8">
    <location>
        <begin position="342"/>
        <end position="365"/>
    </location>
</feature>
<dbReference type="Gene3D" id="1.20.1740.10">
    <property type="entry name" value="Amino acid/polyamine transporter I"/>
    <property type="match status" value="1"/>
</dbReference>
<comment type="subcellular location">
    <subcellularLocation>
        <location evidence="8">Cell inner membrane</location>
        <topology evidence="8">Multi-pass membrane protein</topology>
    </subcellularLocation>
    <subcellularLocation>
        <location evidence="1">Cell membrane</location>
        <topology evidence="1">Multi-pass membrane protein</topology>
    </subcellularLocation>
</comment>
<sequence length="442" mass="47049">MTEFIQTINGWAWGPFMLILLLGTGLYLNLGLRFMTIRNIPAGFRLLFKGRKGQGAGEISPFSALMTSLSATIGTGNIAGVATALVLGGPGALFWMWITALLGMATKYAEAVLAVHFREKDAQGRYCGGPMYYIKNGLHRRWHWLGFLFALFGSLAGFGLANTVQSNSVSQVLFTGFDIPPLYTGLVLMVLVGAVVLGGIKRIARVASWLVPFMAIAYICLGLVVIGMHLSEVPAAIVYIVDSAMNGAAAAGGFAGASVWLALRFGVARGIFSNEAGLGSAPIAHAAAQTDQPVQQGMVAMLGTFIDTLIVCTITGLVIVIMDVLPSGQTGAALTAMAYAKALPGGDLVVTVGLCLFAFTTMIGWSYYGERCVVYLVGVRGILPFRILWVLAIPIGTMTELNLIWLVADTLNAFMAIPNLIALLLLGPLVFRLTREHFESDT</sequence>
<evidence type="ECO:0000256" key="2">
    <source>
        <dbReference type="ARBA" id="ARBA00009261"/>
    </source>
</evidence>
<feature type="transmembrane region" description="Helical" evidence="8">
    <location>
        <begin position="94"/>
        <end position="115"/>
    </location>
</feature>
<keyword evidence="8" id="KW-0769">Symport</keyword>
<keyword evidence="8" id="KW-0997">Cell inner membrane</keyword>
<dbReference type="PRINTS" id="PR00175">
    <property type="entry name" value="NAALASMPORT"/>
</dbReference>
<evidence type="ECO:0000256" key="7">
    <source>
        <dbReference type="ARBA" id="ARBA00023136"/>
    </source>
</evidence>
<accession>A0ABT3TG02</accession>
<feature type="transmembrane region" description="Helical" evidence="8">
    <location>
        <begin position="142"/>
        <end position="161"/>
    </location>
</feature>
<organism evidence="9 10">
    <name type="scientific">Candidatus Litorirhabdus singularis</name>
    <dbReference type="NCBI Taxonomy" id="2518993"/>
    <lineage>
        <taxon>Bacteria</taxon>
        <taxon>Pseudomonadati</taxon>
        <taxon>Pseudomonadota</taxon>
        <taxon>Gammaproteobacteria</taxon>
        <taxon>Cellvibrionales</taxon>
        <taxon>Halieaceae</taxon>
        <taxon>Candidatus Litorirhabdus</taxon>
    </lineage>
</organism>
<proteinExistence type="inferred from homology"/>
<feature type="transmembrane region" description="Helical" evidence="8">
    <location>
        <begin position="207"/>
        <end position="230"/>
    </location>
</feature>
<evidence type="ECO:0000256" key="4">
    <source>
        <dbReference type="ARBA" id="ARBA00022475"/>
    </source>
</evidence>
<comment type="caution">
    <text evidence="9">The sequence shown here is derived from an EMBL/GenBank/DDBJ whole genome shotgun (WGS) entry which is preliminary data.</text>
</comment>
<evidence type="ECO:0000256" key="6">
    <source>
        <dbReference type="ARBA" id="ARBA00022989"/>
    </source>
</evidence>
<dbReference type="RefSeq" id="WP_279245222.1">
    <property type="nucleotide sequence ID" value="NZ_SHNN01000002.1"/>
</dbReference>
<evidence type="ECO:0000256" key="5">
    <source>
        <dbReference type="ARBA" id="ARBA00022692"/>
    </source>
</evidence>
<name>A0ABT3TG02_9GAMM</name>
<keyword evidence="5 8" id="KW-0812">Transmembrane</keyword>
<feature type="transmembrane region" description="Helical" evidence="8">
    <location>
        <begin position="299"/>
        <end position="322"/>
    </location>
</feature>
<feature type="transmembrane region" description="Helical" evidence="8">
    <location>
        <begin position="181"/>
        <end position="200"/>
    </location>
</feature>
<feature type="transmembrane region" description="Helical" evidence="8">
    <location>
        <begin position="413"/>
        <end position="431"/>
    </location>
</feature>